<dbReference type="InterPro" id="IPR002930">
    <property type="entry name" value="GCV_H"/>
</dbReference>
<dbReference type="GO" id="GO:0019464">
    <property type="term" value="P:glycine decarboxylation via glycine cleavage system"/>
    <property type="evidence" value="ECO:0007669"/>
    <property type="project" value="InterPro"/>
</dbReference>
<dbReference type="SUPFAM" id="SSF51230">
    <property type="entry name" value="Single hybrid motif"/>
    <property type="match status" value="1"/>
</dbReference>
<sequence length="125" mass="13456">MSDLKFSKDHEWLCVEGDTATIGISDYAQEQLGDVVYVELPEIGQKFSVGAQAAVVESVKAASEIYAPASGEVVEVNNALDDNPALVNSDATGQGWFIKLKLDNAAELEALMDKNSYQKFIAGLE</sequence>
<dbReference type="InterPro" id="IPR033753">
    <property type="entry name" value="GCV_H/Fam206"/>
</dbReference>
<dbReference type="InterPro" id="IPR000089">
    <property type="entry name" value="Biotin_lipoyl"/>
</dbReference>
<gene>
    <name evidence="4" type="ORF">METZ01_LOCUS387877</name>
</gene>
<dbReference type="EMBL" id="UINC01145100">
    <property type="protein sequence ID" value="SVD35023.1"/>
    <property type="molecule type" value="Genomic_DNA"/>
</dbReference>
<dbReference type="InterPro" id="IPR011053">
    <property type="entry name" value="Single_hybrid_motif"/>
</dbReference>
<evidence type="ECO:0000256" key="1">
    <source>
        <dbReference type="ARBA" id="ARBA00009249"/>
    </source>
</evidence>
<proteinExistence type="inferred from homology"/>
<evidence type="ECO:0000256" key="2">
    <source>
        <dbReference type="ARBA" id="ARBA00022823"/>
    </source>
</evidence>
<dbReference type="Pfam" id="PF01597">
    <property type="entry name" value="GCV_H"/>
    <property type="match status" value="1"/>
</dbReference>
<dbReference type="Gene3D" id="2.40.50.100">
    <property type="match status" value="1"/>
</dbReference>
<reference evidence="4" key="1">
    <citation type="submission" date="2018-05" db="EMBL/GenBank/DDBJ databases">
        <authorList>
            <person name="Lanie J.A."/>
            <person name="Ng W.-L."/>
            <person name="Kazmierczak K.M."/>
            <person name="Andrzejewski T.M."/>
            <person name="Davidsen T.M."/>
            <person name="Wayne K.J."/>
            <person name="Tettelin H."/>
            <person name="Glass J.I."/>
            <person name="Rusch D."/>
            <person name="Podicherti R."/>
            <person name="Tsui H.-C.T."/>
            <person name="Winkler M.E."/>
        </authorList>
    </citation>
    <scope>NUCLEOTIDE SEQUENCE</scope>
</reference>
<feature type="domain" description="Lipoyl-binding" evidence="3">
    <location>
        <begin position="19"/>
        <end position="101"/>
    </location>
</feature>
<dbReference type="GO" id="GO:0005960">
    <property type="term" value="C:glycine cleavage complex"/>
    <property type="evidence" value="ECO:0007669"/>
    <property type="project" value="InterPro"/>
</dbReference>
<dbReference type="NCBIfam" id="NF002270">
    <property type="entry name" value="PRK01202.1"/>
    <property type="match status" value="1"/>
</dbReference>
<dbReference type="CDD" id="cd06848">
    <property type="entry name" value="GCS_H"/>
    <property type="match status" value="1"/>
</dbReference>
<keyword evidence="2" id="KW-0450">Lipoyl</keyword>
<name>A0A382UL72_9ZZZZ</name>
<dbReference type="PANTHER" id="PTHR11715:SF3">
    <property type="entry name" value="GLYCINE CLEAVAGE SYSTEM H PROTEIN-RELATED"/>
    <property type="match status" value="1"/>
</dbReference>
<dbReference type="AlphaFoldDB" id="A0A382UL72"/>
<dbReference type="NCBIfam" id="TIGR00527">
    <property type="entry name" value="gcvH"/>
    <property type="match status" value="1"/>
</dbReference>
<accession>A0A382UL72</accession>
<dbReference type="HAMAP" id="MF_00272">
    <property type="entry name" value="GcvH"/>
    <property type="match status" value="1"/>
</dbReference>
<dbReference type="GO" id="GO:0009249">
    <property type="term" value="P:protein lipoylation"/>
    <property type="evidence" value="ECO:0007669"/>
    <property type="project" value="TreeGrafter"/>
</dbReference>
<dbReference type="GO" id="GO:0005829">
    <property type="term" value="C:cytosol"/>
    <property type="evidence" value="ECO:0007669"/>
    <property type="project" value="TreeGrafter"/>
</dbReference>
<dbReference type="PANTHER" id="PTHR11715">
    <property type="entry name" value="GLYCINE CLEAVAGE SYSTEM H PROTEIN"/>
    <property type="match status" value="1"/>
</dbReference>
<comment type="similarity">
    <text evidence="1">Belongs to the GcvH family.</text>
</comment>
<organism evidence="4">
    <name type="scientific">marine metagenome</name>
    <dbReference type="NCBI Taxonomy" id="408172"/>
    <lineage>
        <taxon>unclassified sequences</taxon>
        <taxon>metagenomes</taxon>
        <taxon>ecological metagenomes</taxon>
    </lineage>
</organism>
<evidence type="ECO:0000259" key="3">
    <source>
        <dbReference type="PROSITE" id="PS50968"/>
    </source>
</evidence>
<dbReference type="PROSITE" id="PS00189">
    <property type="entry name" value="LIPOYL"/>
    <property type="match status" value="1"/>
</dbReference>
<dbReference type="InterPro" id="IPR003016">
    <property type="entry name" value="2-oxoA_DH_lipoyl-BS"/>
</dbReference>
<evidence type="ECO:0000313" key="4">
    <source>
        <dbReference type="EMBL" id="SVD35023.1"/>
    </source>
</evidence>
<dbReference type="PROSITE" id="PS50968">
    <property type="entry name" value="BIOTINYL_LIPOYL"/>
    <property type="match status" value="1"/>
</dbReference>
<protein>
    <recommendedName>
        <fullName evidence="3">Lipoyl-binding domain-containing protein</fullName>
    </recommendedName>
</protein>
<dbReference type="InterPro" id="IPR017453">
    <property type="entry name" value="GCV_H_sub"/>
</dbReference>